<reference evidence="2" key="1">
    <citation type="submission" date="2022-09" db="EMBL/GenBank/DDBJ databases">
        <title>The genome sequence of Tsuneonella sp. YG55.</title>
        <authorList>
            <person name="Liu Y."/>
        </authorList>
    </citation>
    <scope>NUCLEOTIDE SEQUENCE</scope>
    <source>
        <strain evidence="2">YG55</strain>
    </source>
</reference>
<keyword evidence="3" id="KW-1185">Reference proteome</keyword>
<evidence type="ECO:0000313" key="3">
    <source>
        <dbReference type="Proteomes" id="UP001142648"/>
    </source>
</evidence>
<name>A0A9X2W2F3_9SPHN</name>
<proteinExistence type="predicted"/>
<protein>
    <submittedName>
        <fullName evidence="2">Uncharacterized protein</fullName>
    </submittedName>
</protein>
<dbReference type="Proteomes" id="UP001142648">
    <property type="component" value="Unassembled WGS sequence"/>
</dbReference>
<feature type="region of interest" description="Disordered" evidence="1">
    <location>
        <begin position="504"/>
        <end position="527"/>
    </location>
</feature>
<organism evidence="2 3">
    <name type="scientific">Tsuneonella litorea</name>
    <dbReference type="NCBI Taxonomy" id="2976475"/>
    <lineage>
        <taxon>Bacteria</taxon>
        <taxon>Pseudomonadati</taxon>
        <taxon>Pseudomonadota</taxon>
        <taxon>Alphaproteobacteria</taxon>
        <taxon>Sphingomonadales</taxon>
        <taxon>Erythrobacteraceae</taxon>
        <taxon>Tsuneonella</taxon>
    </lineage>
</organism>
<dbReference type="AlphaFoldDB" id="A0A9X2W2F3"/>
<sequence>MDVKGSEITYARLLEANNLIRTAGEETYFLGVTRTVQESKFFPVSAYIMLGYLNAFYRYPPLLRKISAVMSPEDLADRIRNSNSKIQSMGTNWCMINFYLLGREMMIDMGLVRPQDAVEDVIFVLDFWRRYQLAWRRDSGHITNKEAGHRSQVLPERRIQVYHADMFPCEEGDALHGATDRFLAAVSQYAVLVACESRVCMTNHGPYNLGQARELLVRDFFDLAEGDLPWLDGVAGDVPFSRLTVPTAVRNTHFNIVDDWGSFDSKPEYRAANICAVGLYTSDELTETQVPIGMGSAEELTATFDRYTEIFKDATKKLWESLAGYSREQLIDAGALTYYSIIKDFAHVAGCYEASDWMEIDERADRFRPFMNDEYGNELLGALFVPLSLSSQQFSAYEMMPHSNLPKRNYSPIPYSILSDGDYAPTVGDELGRGVTYLAAKVDRYRTTQGTMTQDELNERVRQFTPKLCTERYRYLDDAWVKYNYDSPLADELYRIEQSDSRNLKDRGAGLDRDDVEALSNLQHRSR</sequence>
<comment type="caution">
    <text evidence="2">The sequence shown here is derived from an EMBL/GenBank/DDBJ whole genome shotgun (WGS) entry which is preliminary data.</text>
</comment>
<gene>
    <name evidence="2" type="ORF">N0B51_10115</name>
</gene>
<feature type="compositionally biased region" description="Basic and acidic residues" evidence="1">
    <location>
        <begin position="504"/>
        <end position="513"/>
    </location>
</feature>
<evidence type="ECO:0000313" key="2">
    <source>
        <dbReference type="EMBL" id="MCT2559334.1"/>
    </source>
</evidence>
<dbReference type="EMBL" id="JAOAMV010000004">
    <property type="protein sequence ID" value="MCT2559334.1"/>
    <property type="molecule type" value="Genomic_DNA"/>
</dbReference>
<evidence type="ECO:0000256" key="1">
    <source>
        <dbReference type="SAM" id="MobiDB-lite"/>
    </source>
</evidence>
<dbReference type="RefSeq" id="WP_259962203.1">
    <property type="nucleotide sequence ID" value="NZ_JAOAMV010000004.1"/>
</dbReference>
<accession>A0A9X2W2F3</accession>